<keyword evidence="8" id="KW-1185">Reference proteome</keyword>
<protein>
    <submittedName>
        <fullName evidence="7">TlpA disulfide reductase family protein</fullName>
    </submittedName>
</protein>
<dbReference type="Pfam" id="PF00578">
    <property type="entry name" value="AhpC-TSA"/>
    <property type="match status" value="1"/>
</dbReference>
<reference evidence="7 8" key="1">
    <citation type="submission" date="2023-12" db="EMBL/GenBank/DDBJ databases">
        <title>Description of an unclassified Opitutus bacterium of Verrucomicrobiota.</title>
        <authorList>
            <person name="Zhang D.-F."/>
        </authorList>
    </citation>
    <scope>NUCLEOTIDE SEQUENCE [LARGE SCALE GENOMIC DNA]</scope>
    <source>
        <strain evidence="7 8">WL0086</strain>
    </source>
</reference>
<evidence type="ECO:0000256" key="1">
    <source>
        <dbReference type="ARBA" id="ARBA00004196"/>
    </source>
</evidence>
<keyword evidence="3" id="KW-1015">Disulfide bond</keyword>
<sequence>MIPPFSFLFRRSFAAAIAVLGLVLGSGTAVAGESAEADLATLRELMSPERPPDLTPRENYLWFDQVTRRVSAAALAFLEEYPEDPLRWEVALILQQRRFQPRYVISIDESYPEGGESAVHRDEAAEAAFEAKVVAIEAELRAATDAPEHVREQLAFHDLNPKFFPAYEALRAGEEPDLSTLEPAFRAFLAEWPNSETGRGMLPTFVNLKMKTAAAPTEEEVLQAFAESPNRHARAYVRDRLRFFELSQKPFELAFTAIDGREVDLTDLRGKVVLIDFWATWCGPCIAELPNVKQVYADYHDKGFEIISISLDQEKDRQKFIDLVAAEAVTWPQRFEGKGWNDPLVKTWTVSGIPAMFLLDQNGMLVSTNARGPKLEAEVKRLLEL</sequence>
<comment type="subcellular location">
    <subcellularLocation>
        <location evidence="1">Cell envelope</location>
    </subcellularLocation>
</comment>
<evidence type="ECO:0000313" key="7">
    <source>
        <dbReference type="EMBL" id="WRQ86268.1"/>
    </source>
</evidence>
<dbReference type="Proteomes" id="UP000738431">
    <property type="component" value="Chromosome"/>
</dbReference>
<dbReference type="EMBL" id="CP139781">
    <property type="protein sequence ID" value="WRQ86268.1"/>
    <property type="molecule type" value="Genomic_DNA"/>
</dbReference>
<proteinExistence type="predicted"/>
<name>A0ABZ1C4L1_9BACT</name>
<evidence type="ECO:0000313" key="8">
    <source>
        <dbReference type="Proteomes" id="UP000738431"/>
    </source>
</evidence>
<evidence type="ECO:0000256" key="3">
    <source>
        <dbReference type="ARBA" id="ARBA00023157"/>
    </source>
</evidence>
<dbReference type="SUPFAM" id="SSF52833">
    <property type="entry name" value="Thioredoxin-like"/>
    <property type="match status" value="1"/>
</dbReference>
<dbReference type="InterPro" id="IPR000866">
    <property type="entry name" value="AhpC/TSA"/>
</dbReference>
<keyword evidence="2" id="KW-0201">Cytochrome c-type biogenesis</keyword>
<dbReference type="PANTHER" id="PTHR42852">
    <property type="entry name" value="THIOL:DISULFIDE INTERCHANGE PROTEIN DSBE"/>
    <property type="match status" value="1"/>
</dbReference>
<gene>
    <name evidence="7" type="ORF">K1X11_015745</name>
</gene>
<dbReference type="InterPro" id="IPR050553">
    <property type="entry name" value="Thioredoxin_ResA/DsbE_sf"/>
</dbReference>
<dbReference type="PROSITE" id="PS51352">
    <property type="entry name" value="THIOREDOXIN_2"/>
    <property type="match status" value="1"/>
</dbReference>
<dbReference type="RefSeq" id="WP_221031197.1">
    <property type="nucleotide sequence ID" value="NZ_CP139781.1"/>
</dbReference>
<dbReference type="CDD" id="cd02966">
    <property type="entry name" value="TlpA_like_family"/>
    <property type="match status" value="1"/>
</dbReference>
<feature type="chain" id="PRO_5046802557" evidence="5">
    <location>
        <begin position="32"/>
        <end position="385"/>
    </location>
</feature>
<dbReference type="Gene3D" id="3.40.30.10">
    <property type="entry name" value="Glutaredoxin"/>
    <property type="match status" value="1"/>
</dbReference>
<keyword evidence="4" id="KW-0676">Redox-active center</keyword>
<dbReference type="InterPro" id="IPR013766">
    <property type="entry name" value="Thioredoxin_domain"/>
</dbReference>
<evidence type="ECO:0000256" key="4">
    <source>
        <dbReference type="ARBA" id="ARBA00023284"/>
    </source>
</evidence>
<evidence type="ECO:0000259" key="6">
    <source>
        <dbReference type="PROSITE" id="PS51352"/>
    </source>
</evidence>
<organism evidence="7 8">
    <name type="scientific">Actomonas aquatica</name>
    <dbReference type="NCBI Taxonomy" id="2866162"/>
    <lineage>
        <taxon>Bacteria</taxon>
        <taxon>Pseudomonadati</taxon>
        <taxon>Verrucomicrobiota</taxon>
        <taxon>Opitutia</taxon>
        <taxon>Opitutales</taxon>
        <taxon>Opitutaceae</taxon>
        <taxon>Actomonas</taxon>
    </lineage>
</organism>
<feature type="signal peptide" evidence="5">
    <location>
        <begin position="1"/>
        <end position="31"/>
    </location>
</feature>
<keyword evidence="5" id="KW-0732">Signal</keyword>
<accession>A0ABZ1C4L1</accession>
<dbReference type="PANTHER" id="PTHR42852:SF6">
    <property type="entry name" value="THIOL:DISULFIDE INTERCHANGE PROTEIN DSBE"/>
    <property type="match status" value="1"/>
</dbReference>
<dbReference type="InterPro" id="IPR036249">
    <property type="entry name" value="Thioredoxin-like_sf"/>
</dbReference>
<feature type="domain" description="Thioredoxin" evidence="6">
    <location>
        <begin position="244"/>
        <end position="385"/>
    </location>
</feature>
<evidence type="ECO:0000256" key="2">
    <source>
        <dbReference type="ARBA" id="ARBA00022748"/>
    </source>
</evidence>
<evidence type="ECO:0000256" key="5">
    <source>
        <dbReference type="SAM" id="SignalP"/>
    </source>
</evidence>